<gene>
    <name evidence="1" type="ORF">F5891DRAFT_1188848</name>
</gene>
<keyword evidence="2" id="KW-1185">Reference proteome</keyword>
<dbReference type="Proteomes" id="UP001195769">
    <property type="component" value="Unassembled WGS sequence"/>
</dbReference>
<dbReference type="GeneID" id="64661348"/>
<organism evidence="1 2">
    <name type="scientific">Suillus fuscotomentosus</name>
    <dbReference type="NCBI Taxonomy" id="1912939"/>
    <lineage>
        <taxon>Eukaryota</taxon>
        <taxon>Fungi</taxon>
        <taxon>Dikarya</taxon>
        <taxon>Basidiomycota</taxon>
        <taxon>Agaricomycotina</taxon>
        <taxon>Agaricomycetes</taxon>
        <taxon>Agaricomycetidae</taxon>
        <taxon>Boletales</taxon>
        <taxon>Suillineae</taxon>
        <taxon>Suillaceae</taxon>
        <taxon>Suillus</taxon>
    </lineage>
</organism>
<dbReference type="RefSeq" id="XP_041225731.1">
    <property type="nucleotide sequence ID" value="XM_041367050.1"/>
</dbReference>
<comment type="caution">
    <text evidence="1">The sequence shown here is derived from an EMBL/GenBank/DDBJ whole genome shotgun (WGS) entry which is preliminary data.</text>
</comment>
<accession>A0AAD4E5V9</accession>
<proteinExistence type="predicted"/>
<protein>
    <submittedName>
        <fullName evidence="1">Uncharacterized protein</fullName>
    </submittedName>
</protein>
<reference evidence="1" key="1">
    <citation type="journal article" date="2020" name="New Phytol.">
        <title>Comparative genomics reveals dynamic genome evolution in host specialist ectomycorrhizal fungi.</title>
        <authorList>
            <person name="Lofgren L.A."/>
            <person name="Nguyen N.H."/>
            <person name="Vilgalys R."/>
            <person name="Ruytinx J."/>
            <person name="Liao H.L."/>
            <person name="Branco S."/>
            <person name="Kuo A."/>
            <person name="LaButti K."/>
            <person name="Lipzen A."/>
            <person name="Andreopoulos W."/>
            <person name="Pangilinan J."/>
            <person name="Riley R."/>
            <person name="Hundley H."/>
            <person name="Na H."/>
            <person name="Barry K."/>
            <person name="Grigoriev I.V."/>
            <person name="Stajich J.E."/>
            <person name="Kennedy P.G."/>
        </authorList>
    </citation>
    <scope>NUCLEOTIDE SEQUENCE</scope>
    <source>
        <strain evidence="1">FC203</strain>
    </source>
</reference>
<dbReference type="EMBL" id="JABBWK010000028">
    <property type="protein sequence ID" value="KAG1900155.1"/>
    <property type="molecule type" value="Genomic_DNA"/>
</dbReference>
<dbReference type="AlphaFoldDB" id="A0AAD4E5V9"/>
<name>A0AAD4E5V9_9AGAM</name>
<evidence type="ECO:0000313" key="1">
    <source>
        <dbReference type="EMBL" id="KAG1900155.1"/>
    </source>
</evidence>
<evidence type="ECO:0000313" key="2">
    <source>
        <dbReference type="Proteomes" id="UP001195769"/>
    </source>
</evidence>
<sequence>MHEISLFDEATETVSSSSDFMQAFMQYVQPRCQQMVESMGHHMAYDAAVDQGISQYLVNLYNINAIKTDATWYVEHGMFTQKAIMHMEDAALSAALPRLEELLTAMEVEPYVWSPIISDKRWEEFSKTLPVYSSPQAQVPVARL</sequence>